<dbReference type="InterPro" id="IPR036390">
    <property type="entry name" value="WH_DNA-bd_sf"/>
</dbReference>
<dbReference type="SMART" id="SM00345">
    <property type="entry name" value="HTH_GNTR"/>
    <property type="match status" value="1"/>
</dbReference>
<dbReference type="SUPFAM" id="SSF48008">
    <property type="entry name" value="GntR ligand-binding domain-like"/>
    <property type="match status" value="1"/>
</dbReference>
<evidence type="ECO:0000313" key="6">
    <source>
        <dbReference type="Proteomes" id="UP000078354"/>
    </source>
</evidence>
<keyword evidence="1" id="KW-0805">Transcription regulation</keyword>
<proteinExistence type="predicted"/>
<dbReference type="CDD" id="cd07377">
    <property type="entry name" value="WHTH_GntR"/>
    <property type="match status" value="1"/>
</dbReference>
<dbReference type="SMART" id="SM00895">
    <property type="entry name" value="FCD"/>
    <property type="match status" value="1"/>
</dbReference>
<dbReference type="PRINTS" id="PR00035">
    <property type="entry name" value="HTHGNTR"/>
</dbReference>
<dbReference type="Gene3D" id="1.10.10.10">
    <property type="entry name" value="Winged helix-like DNA-binding domain superfamily/Winged helix DNA-binding domain"/>
    <property type="match status" value="1"/>
</dbReference>
<dbReference type="PANTHER" id="PTHR43537:SF5">
    <property type="entry name" value="UXU OPERON TRANSCRIPTIONAL REGULATOR"/>
    <property type="match status" value="1"/>
</dbReference>
<organism evidence="5 6">
    <name type="scientific">Pseudomonas silesiensis</name>
    <dbReference type="NCBI Taxonomy" id="1853130"/>
    <lineage>
        <taxon>Bacteria</taxon>
        <taxon>Pseudomonadati</taxon>
        <taxon>Pseudomonadota</taxon>
        <taxon>Gammaproteobacteria</taxon>
        <taxon>Pseudomonadales</taxon>
        <taxon>Pseudomonadaceae</taxon>
        <taxon>Pseudomonas</taxon>
    </lineage>
</organism>
<dbReference type="AlphaFoldDB" id="A0A191YU20"/>
<sequence length="232" mass="25494">MFEKIPTRTLSQTVAQQLQKEIEKGSFEMGSKLPSEATLAQDFGVSRTVVREAISRLKNEGIVEARQGIGVFVTGSTGIRSLRIDYLEALEPESVVQLLALRRAIEAEAASEAALHRTEEQMAAIDLALGKIATANAEGKGGVPEDIEFHHAIAHASGNPYFVKTLSFLKQYLEAGMIVVRKKYSAREEFSRELHEEHVAIANAIRARDPAAARAATQTHLLRTEMRLSEIS</sequence>
<keyword evidence="6" id="KW-1185">Reference proteome</keyword>
<dbReference type="STRING" id="1853130.PMA3_14385"/>
<dbReference type="InterPro" id="IPR000524">
    <property type="entry name" value="Tscrpt_reg_HTH_GntR"/>
</dbReference>
<dbReference type="KEGG" id="psil:PMA3_14385"/>
<protein>
    <submittedName>
        <fullName evidence="5">GntR family transcriptional regulator</fullName>
    </submittedName>
</protein>
<evidence type="ECO:0000259" key="4">
    <source>
        <dbReference type="PROSITE" id="PS50949"/>
    </source>
</evidence>
<dbReference type="InterPro" id="IPR011711">
    <property type="entry name" value="GntR_C"/>
</dbReference>
<accession>A0A191YU20</accession>
<evidence type="ECO:0000256" key="3">
    <source>
        <dbReference type="ARBA" id="ARBA00023163"/>
    </source>
</evidence>
<dbReference type="EMBL" id="CP014870">
    <property type="protein sequence ID" value="ANJ56264.1"/>
    <property type="molecule type" value="Genomic_DNA"/>
</dbReference>
<evidence type="ECO:0000256" key="1">
    <source>
        <dbReference type="ARBA" id="ARBA00023015"/>
    </source>
</evidence>
<dbReference type="Pfam" id="PF07729">
    <property type="entry name" value="FCD"/>
    <property type="match status" value="1"/>
</dbReference>
<evidence type="ECO:0000313" key="5">
    <source>
        <dbReference type="EMBL" id="ANJ56264.1"/>
    </source>
</evidence>
<dbReference type="GO" id="GO:0003700">
    <property type="term" value="F:DNA-binding transcription factor activity"/>
    <property type="evidence" value="ECO:0007669"/>
    <property type="project" value="InterPro"/>
</dbReference>
<dbReference type="Pfam" id="PF00392">
    <property type="entry name" value="GntR"/>
    <property type="match status" value="1"/>
</dbReference>
<dbReference type="PANTHER" id="PTHR43537">
    <property type="entry name" value="TRANSCRIPTIONAL REGULATOR, GNTR FAMILY"/>
    <property type="match status" value="1"/>
</dbReference>
<keyword evidence="3" id="KW-0804">Transcription</keyword>
<dbReference type="InterPro" id="IPR008920">
    <property type="entry name" value="TF_FadR/GntR_C"/>
</dbReference>
<dbReference type="SUPFAM" id="SSF46785">
    <property type="entry name" value="Winged helix' DNA-binding domain"/>
    <property type="match status" value="1"/>
</dbReference>
<dbReference type="GO" id="GO:0003677">
    <property type="term" value="F:DNA binding"/>
    <property type="evidence" value="ECO:0007669"/>
    <property type="project" value="UniProtKB-KW"/>
</dbReference>
<dbReference type="RefSeq" id="WP_064677780.1">
    <property type="nucleotide sequence ID" value="NZ_CP014870.1"/>
</dbReference>
<reference evidence="5 6" key="1">
    <citation type="journal article" date="2018" name="Syst. Appl. Microbiol.">
        <title>Pseudomonas silesiensis sp. nov. strain A3T isolated from a biological pesticide sewage treatment plant and analysis of the complete genome sequence.</title>
        <authorList>
            <person name="Kaminski M.A."/>
            <person name="Furmanczyk E.M."/>
            <person name="Sobczak A."/>
            <person name="Dziembowski A."/>
            <person name="Lipinski L."/>
        </authorList>
    </citation>
    <scope>NUCLEOTIDE SEQUENCE [LARGE SCALE GENOMIC DNA]</scope>
    <source>
        <strain evidence="5 6">A3</strain>
    </source>
</reference>
<name>A0A191YU20_9PSED</name>
<dbReference type="OrthoDB" id="1040417at2"/>
<keyword evidence="2" id="KW-0238">DNA-binding</keyword>
<dbReference type="InterPro" id="IPR036388">
    <property type="entry name" value="WH-like_DNA-bd_sf"/>
</dbReference>
<gene>
    <name evidence="5" type="ORF">PMA3_14385</name>
</gene>
<evidence type="ECO:0000256" key="2">
    <source>
        <dbReference type="ARBA" id="ARBA00023125"/>
    </source>
</evidence>
<feature type="domain" description="HTH gntR-type" evidence="4">
    <location>
        <begin position="8"/>
        <end position="76"/>
    </location>
</feature>
<dbReference type="Proteomes" id="UP000078354">
    <property type="component" value="Chromosome"/>
</dbReference>
<dbReference type="PROSITE" id="PS50949">
    <property type="entry name" value="HTH_GNTR"/>
    <property type="match status" value="1"/>
</dbReference>
<dbReference type="Gene3D" id="1.20.120.530">
    <property type="entry name" value="GntR ligand-binding domain-like"/>
    <property type="match status" value="1"/>
</dbReference>